<accession>A0ABR2PMQ9</accession>
<dbReference type="EMBL" id="JBBPBN010000056">
    <property type="protein sequence ID" value="KAK8989584.1"/>
    <property type="molecule type" value="Genomic_DNA"/>
</dbReference>
<dbReference type="Proteomes" id="UP001396334">
    <property type="component" value="Unassembled WGS sequence"/>
</dbReference>
<protein>
    <submittedName>
        <fullName evidence="1">Uncharacterized protein</fullName>
    </submittedName>
</protein>
<organism evidence="1 2">
    <name type="scientific">Hibiscus sabdariffa</name>
    <name type="common">roselle</name>
    <dbReference type="NCBI Taxonomy" id="183260"/>
    <lineage>
        <taxon>Eukaryota</taxon>
        <taxon>Viridiplantae</taxon>
        <taxon>Streptophyta</taxon>
        <taxon>Embryophyta</taxon>
        <taxon>Tracheophyta</taxon>
        <taxon>Spermatophyta</taxon>
        <taxon>Magnoliopsida</taxon>
        <taxon>eudicotyledons</taxon>
        <taxon>Gunneridae</taxon>
        <taxon>Pentapetalae</taxon>
        <taxon>rosids</taxon>
        <taxon>malvids</taxon>
        <taxon>Malvales</taxon>
        <taxon>Malvaceae</taxon>
        <taxon>Malvoideae</taxon>
        <taxon>Hibiscus</taxon>
    </lineage>
</organism>
<evidence type="ECO:0000313" key="1">
    <source>
        <dbReference type="EMBL" id="KAK8989584.1"/>
    </source>
</evidence>
<gene>
    <name evidence="1" type="ORF">V6N11_064006</name>
</gene>
<proteinExistence type="predicted"/>
<evidence type="ECO:0000313" key="2">
    <source>
        <dbReference type="Proteomes" id="UP001396334"/>
    </source>
</evidence>
<comment type="caution">
    <text evidence="1">The sequence shown here is derived from an EMBL/GenBank/DDBJ whole genome shotgun (WGS) entry which is preliminary data.</text>
</comment>
<keyword evidence="2" id="KW-1185">Reference proteome</keyword>
<sequence length="80" mass="9027">MAADTAIVTTPPLTPFSAIVPARFVAVHRLNIHITLETIHEEENEKEIDTEEELSQISSLPPDIFSINMFLRREEPLAVM</sequence>
<reference evidence="1 2" key="1">
    <citation type="journal article" date="2024" name="G3 (Bethesda)">
        <title>Genome assembly of Hibiscus sabdariffa L. provides insights into metabolisms of medicinal natural products.</title>
        <authorList>
            <person name="Kim T."/>
        </authorList>
    </citation>
    <scope>NUCLEOTIDE SEQUENCE [LARGE SCALE GENOMIC DNA]</scope>
    <source>
        <strain evidence="1">TK-2024</strain>
        <tissue evidence="1">Old leaves</tissue>
    </source>
</reference>
<name>A0ABR2PMQ9_9ROSI</name>